<proteinExistence type="predicted"/>
<accession>A0A2N8HCM0</accession>
<dbReference type="EMBL" id="PJKA01000012">
    <property type="protein sequence ID" value="PNC17641.1"/>
    <property type="molecule type" value="Genomic_DNA"/>
</dbReference>
<protein>
    <submittedName>
        <fullName evidence="1">Pentapeptide repeat-containing protein</fullName>
    </submittedName>
</protein>
<dbReference type="Pfam" id="PF13599">
    <property type="entry name" value="Pentapeptide_4"/>
    <property type="match status" value="1"/>
</dbReference>
<dbReference type="Gene3D" id="2.160.20.80">
    <property type="entry name" value="E3 ubiquitin-protein ligase SopA"/>
    <property type="match status" value="1"/>
</dbReference>
<organism evidence="1 2">
    <name type="scientific">Akkermansia muciniphila</name>
    <dbReference type="NCBI Taxonomy" id="239935"/>
    <lineage>
        <taxon>Bacteria</taxon>
        <taxon>Pseudomonadati</taxon>
        <taxon>Verrucomicrobiota</taxon>
        <taxon>Verrucomicrobiia</taxon>
        <taxon>Verrucomicrobiales</taxon>
        <taxon>Akkermansiaceae</taxon>
        <taxon>Akkermansia</taxon>
    </lineage>
</organism>
<name>A0A2N8HCM0_9BACT</name>
<dbReference type="RefSeq" id="WP_102714238.1">
    <property type="nucleotide sequence ID" value="NZ_PJKA01000012.1"/>
</dbReference>
<dbReference type="InterPro" id="IPR001646">
    <property type="entry name" value="5peptide_repeat"/>
</dbReference>
<evidence type="ECO:0000313" key="2">
    <source>
        <dbReference type="Proteomes" id="UP000236000"/>
    </source>
</evidence>
<reference evidence="1 2" key="1">
    <citation type="journal article" date="2017" name="BMC Genomics">
        <title>Genome sequencing of 39 Akkermansia muciniphila isolates reveals its population structure, genomic and functional diverisity, and global distribution in mammalian gut microbiotas.</title>
        <authorList>
            <person name="Guo X."/>
            <person name="Li S."/>
            <person name="Zhang J."/>
            <person name="Wu F."/>
            <person name="Li X."/>
            <person name="Wu D."/>
            <person name="Zhang M."/>
            <person name="Ou Z."/>
            <person name="Jie Z."/>
            <person name="Yan Q."/>
            <person name="Li P."/>
            <person name="Yi J."/>
            <person name="Peng Y."/>
        </authorList>
    </citation>
    <scope>NUCLEOTIDE SEQUENCE [LARGE SCALE GENOMIC DNA]</scope>
    <source>
        <strain evidence="1 2">GP24</strain>
    </source>
</reference>
<evidence type="ECO:0000313" key="1">
    <source>
        <dbReference type="EMBL" id="PNC17641.1"/>
    </source>
</evidence>
<gene>
    <name evidence="1" type="ORF">CXU22_07765</name>
</gene>
<dbReference type="AlphaFoldDB" id="A0A2N8HCM0"/>
<dbReference type="SUPFAM" id="SSF141571">
    <property type="entry name" value="Pentapeptide repeat-like"/>
    <property type="match status" value="1"/>
</dbReference>
<sequence length="185" mass="21379">MTEHETFEKVDFHEMELDDEYYDCVFVACDFSKLVIRNTDFEKCEFRACNFTLASFKEALRDVTFADCKMTGADFTDIDRFSDGLVFENSRLDYASFVEARLRKTVFRGCKMYEGYFNDADMAESVFDRCDLERVSFVGTNLEKADFSTSFNFSINPAMCKLKKAVFSRHGLEGLLAHLDIDVRG</sequence>
<dbReference type="OrthoDB" id="67652at2"/>
<dbReference type="InterPro" id="IPR052949">
    <property type="entry name" value="PA_immunity-related"/>
</dbReference>
<dbReference type="PANTHER" id="PTHR42999:SF1">
    <property type="entry name" value="PENTAPEPTIDE REPEAT-CONTAINING PROTEIN"/>
    <property type="match status" value="1"/>
</dbReference>
<comment type="caution">
    <text evidence="1">The sequence shown here is derived from an EMBL/GenBank/DDBJ whole genome shotgun (WGS) entry which is preliminary data.</text>
</comment>
<dbReference type="PANTHER" id="PTHR42999">
    <property type="entry name" value="ANTIBIOTIC RESISTANCE PROTEIN MCBG"/>
    <property type="match status" value="1"/>
</dbReference>
<dbReference type="Proteomes" id="UP000236000">
    <property type="component" value="Unassembled WGS sequence"/>
</dbReference>
<dbReference type="Pfam" id="PF00805">
    <property type="entry name" value="Pentapeptide"/>
    <property type="match status" value="1"/>
</dbReference>